<organism evidence="2 3">
    <name type="scientific">Iris pallida</name>
    <name type="common">Sweet iris</name>
    <dbReference type="NCBI Taxonomy" id="29817"/>
    <lineage>
        <taxon>Eukaryota</taxon>
        <taxon>Viridiplantae</taxon>
        <taxon>Streptophyta</taxon>
        <taxon>Embryophyta</taxon>
        <taxon>Tracheophyta</taxon>
        <taxon>Spermatophyta</taxon>
        <taxon>Magnoliopsida</taxon>
        <taxon>Liliopsida</taxon>
        <taxon>Asparagales</taxon>
        <taxon>Iridaceae</taxon>
        <taxon>Iridoideae</taxon>
        <taxon>Irideae</taxon>
        <taxon>Iris</taxon>
    </lineage>
</organism>
<feature type="compositionally biased region" description="Low complexity" evidence="1">
    <location>
        <begin position="71"/>
        <end position="85"/>
    </location>
</feature>
<comment type="caution">
    <text evidence="2">The sequence shown here is derived from an EMBL/GenBank/DDBJ whole genome shotgun (WGS) entry which is preliminary data.</text>
</comment>
<dbReference type="EMBL" id="JANAVB010045020">
    <property type="protein sequence ID" value="KAJ6790763.1"/>
    <property type="molecule type" value="Genomic_DNA"/>
</dbReference>
<reference evidence="2" key="1">
    <citation type="journal article" date="2023" name="GigaByte">
        <title>Genome assembly of the bearded iris, Iris pallida Lam.</title>
        <authorList>
            <person name="Bruccoleri R.E."/>
            <person name="Oakeley E.J."/>
            <person name="Faust A.M.E."/>
            <person name="Altorfer M."/>
            <person name="Dessus-Babus S."/>
            <person name="Burckhardt D."/>
            <person name="Oertli M."/>
            <person name="Naumann U."/>
            <person name="Petersen F."/>
            <person name="Wong J."/>
        </authorList>
    </citation>
    <scope>NUCLEOTIDE SEQUENCE</scope>
    <source>
        <strain evidence="2">GSM-AAB239-AS_SAM_17_03QT</strain>
    </source>
</reference>
<evidence type="ECO:0000313" key="3">
    <source>
        <dbReference type="Proteomes" id="UP001140949"/>
    </source>
</evidence>
<protein>
    <submittedName>
        <fullName evidence="2">Uncharacterized protein</fullName>
    </submittedName>
</protein>
<name>A0AAX6DG55_IRIPA</name>
<dbReference type="AlphaFoldDB" id="A0AAX6DG55"/>
<evidence type="ECO:0000313" key="2">
    <source>
        <dbReference type="EMBL" id="KAJ6790763.1"/>
    </source>
</evidence>
<dbReference type="Proteomes" id="UP001140949">
    <property type="component" value="Unassembled WGS sequence"/>
</dbReference>
<evidence type="ECO:0000256" key="1">
    <source>
        <dbReference type="SAM" id="MobiDB-lite"/>
    </source>
</evidence>
<feature type="region of interest" description="Disordered" evidence="1">
    <location>
        <begin position="175"/>
        <end position="258"/>
    </location>
</feature>
<gene>
    <name evidence="2" type="ORF">M6B38_247930</name>
</gene>
<sequence>MEQYKNCSPRNPHAYAPASPCRRHIHSSFPHYFYSTPAAPPSSHSISAFVALCESRLVPEVDDDFASVPAAAAPVSSSTTTVAPPKEATTTARPLKPPPRLQYIANIRRSLRNSIPAGLRRSSLRGGGGSRAPKPSNSGVVRRKEGADPFAAAAHKVAGEEDAPWCRLPWRRNRKSKVARETAKAAAAAAATKSEDGMNDQAEAATSKSRRNGSWILRMLRTAIKGKEKESSSDSKKEEEEEEKEEDHAKNGQLVGLVKCTTVSRRRRVLVRRRTSGSLRRRQF</sequence>
<feature type="region of interest" description="Disordered" evidence="1">
    <location>
        <begin position="71"/>
        <end position="98"/>
    </location>
</feature>
<feature type="region of interest" description="Disordered" evidence="1">
    <location>
        <begin position="115"/>
        <end position="143"/>
    </location>
</feature>
<feature type="compositionally biased region" description="Basic and acidic residues" evidence="1">
    <location>
        <begin position="225"/>
        <end position="238"/>
    </location>
</feature>
<accession>A0AAX6DG55</accession>
<keyword evidence="3" id="KW-1185">Reference proteome</keyword>
<reference evidence="2" key="2">
    <citation type="submission" date="2023-04" db="EMBL/GenBank/DDBJ databases">
        <authorList>
            <person name="Bruccoleri R.E."/>
            <person name="Oakeley E.J."/>
            <person name="Faust A.-M."/>
            <person name="Dessus-Babus S."/>
            <person name="Altorfer M."/>
            <person name="Burckhardt D."/>
            <person name="Oertli M."/>
            <person name="Naumann U."/>
            <person name="Petersen F."/>
            <person name="Wong J."/>
        </authorList>
    </citation>
    <scope>NUCLEOTIDE SEQUENCE</scope>
    <source>
        <strain evidence="2">GSM-AAB239-AS_SAM_17_03QT</strain>
        <tissue evidence="2">Leaf</tissue>
    </source>
</reference>
<proteinExistence type="predicted"/>